<sequence>MQKFICSRGVKCVEQRVERDNGILTWQAMNDSLKIRMRRPNNEVQCCDEQSTAVAYFEVGLLSLSSFFSCGISRFSAKFSEIEERILRKVSIDLISV</sequence>
<accession>A0A0V1B5T5</accession>
<gene>
    <name evidence="1" type="ORF">T01_4291</name>
</gene>
<organism evidence="1 2">
    <name type="scientific">Trichinella spiralis</name>
    <name type="common">Trichina worm</name>
    <dbReference type="NCBI Taxonomy" id="6334"/>
    <lineage>
        <taxon>Eukaryota</taxon>
        <taxon>Metazoa</taxon>
        <taxon>Ecdysozoa</taxon>
        <taxon>Nematoda</taxon>
        <taxon>Enoplea</taxon>
        <taxon>Dorylaimia</taxon>
        <taxon>Trichinellida</taxon>
        <taxon>Trichinellidae</taxon>
        <taxon>Trichinella</taxon>
    </lineage>
</organism>
<dbReference type="InParanoid" id="A0A0V1B5T5"/>
<name>A0A0V1B5T5_TRISP</name>
<dbReference type="Proteomes" id="UP000054776">
    <property type="component" value="Unassembled WGS sequence"/>
</dbReference>
<dbReference type="EMBL" id="JYDH01000099">
    <property type="protein sequence ID" value="KRY32390.1"/>
    <property type="molecule type" value="Genomic_DNA"/>
</dbReference>
<reference evidence="1 2" key="1">
    <citation type="submission" date="2015-01" db="EMBL/GenBank/DDBJ databases">
        <title>Evolution of Trichinella species and genotypes.</title>
        <authorList>
            <person name="Korhonen P.K."/>
            <person name="Edoardo P."/>
            <person name="Giuseppe L.R."/>
            <person name="Gasser R.B."/>
        </authorList>
    </citation>
    <scope>NUCLEOTIDE SEQUENCE [LARGE SCALE GENOMIC DNA]</scope>
    <source>
        <strain evidence="1">ISS3</strain>
    </source>
</reference>
<evidence type="ECO:0000313" key="1">
    <source>
        <dbReference type="EMBL" id="KRY32390.1"/>
    </source>
</evidence>
<protein>
    <submittedName>
        <fullName evidence="1">Uncharacterized protein</fullName>
    </submittedName>
</protein>
<evidence type="ECO:0000313" key="2">
    <source>
        <dbReference type="Proteomes" id="UP000054776"/>
    </source>
</evidence>
<keyword evidence="2" id="KW-1185">Reference proteome</keyword>
<proteinExistence type="predicted"/>
<dbReference type="AlphaFoldDB" id="A0A0V1B5T5"/>
<dbReference type="OrthoDB" id="10479669at2759"/>
<comment type="caution">
    <text evidence="1">The sequence shown here is derived from an EMBL/GenBank/DDBJ whole genome shotgun (WGS) entry which is preliminary data.</text>
</comment>